<evidence type="ECO:0008006" key="4">
    <source>
        <dbReference type="Google" id="ProtNLM"/>
    </source>
</evidence>
<evidence type="ECO:0000256" key="1">
    <source>
        <dbReference type="SAM" id="MobiDB-lite"/>
    </source>
</evidence>
<organism evidence="2 3">
    <name type="scientific">Vanrija albida</name>
    <dbReference type="NCBI Taxonomy" id="181172"/>
    <lineage>
        <taxon>Eukaryota</taxon>
        <taxon>Fungi</taxon>
        <taxon>Dikarya</taxon>
        <taxon>Basidiomycota</taxon>
        <taxon>Agaricomycotina</taxon>
        <taxon>Tremellomycetes</taxon>
        <taxon>Trichosporonales</taxon>
        <taxon>Trichosporonaceae</taxon>
        <taxon>Vanrija</taxon>
    </lineage>
</organism>
<reference evidence="2 3" key="1">
    <citation type="submission" date="2023-08" db="EMBL/GenBank/DDBJ databases">
        <title>Annotated Genome Sequence of Vanrija albida AlHP1.</title>
        <authorList>
            <person name="Herzog R."/>
        </authorList>
    </citation>
    <scope>NUCLEOTIDE SEQUENCE [LARGE SCALE GENOMIC DNA]</scope>
    <source>
        <strain evidence="2 3">AlHP1</strain>
    </source>
</reference>
<dbReference type="GeneID" id="95983737"/>
<dbReference type="RefSeq" id="XP_069211672.1">
    <property type="nucleotide sequence ID" value="XM_069351286.1"/>
</dbReference>
<keyword evidence="3" id="KW-1185">Reference proteome</keyword>
<accession>A0ABR3QAH5</accession>
<dbReference type="EMBL" id="JBBXJM010000002">
    <property type="protein sequence ID" value="KAL1411728.1"/>
    <property type="molecule type" value="Genomic_DNA"/>
</dbReference>
<sequence length="418" mass="46601">MEWRQLGKPRKNPSVAACVEDVRKEWVDLQTEVQVLAGAYEPVNAPTDSGDETTVGSPHWSQRPEPARKAISAIAVFLQGVVDRHQGEFDNFCRFVERIDGAQTPLGAVMYGPSVVAFLMFINNPSKRPIFDAIKANGDLSHLRHLLFADSPPAEEVEVESVYVLGPPGNFKDTEVDGGWPIDMPLYMGMSSDPSRRFTTDMASSVNRRVEDAGRNHTWHMYIAFIMREQRHVDTVVVLPLLVHCAEHLAFIWFRTTEAPLGGLNVNIVDTVTRHAIISRRNTRFLLAALDSALALEPRLRCPGKADAERWGRTLRAVFGDEYPRIAPDTASNLVHGHGEYAWHLETVHVPTLRAWAATTLYGDEEGRFNLQPVSRSHLHTGRQGCDGTMCPVLPNYPPTLMERWAAAVAKAAETLRA</sequence>
<proteinExistence type="predicted"/>
<gene>
    <name evidence="2" type="ORF">Q8F55_002694</name>
</gene>
<evidence type="ECO:0000313" key="2">
    <source>
        <dbReference type="EMBL" id="KAL1411728.1"/>
    </source>
</evidence>
<comment type="caution">
    <text evidence="2">The sequence shown here is derived from an EMBL/GenBank/DDBJ whole genome shotgun (WGS) entry which is preliminary data.</text>
</comment>
<feature type="region of interest" description="Disordered" evidence="1">
    <location>
        <begin position="40"/>
        <end position="63"/>
    </location>
</feature>
<dbReference type="Proteomes" id="UP001565368">
    <property type="component" value="Unassembled WGS sequence"/>
</dbReference>
<protein>
    <recommendedName>
        <fullName evidence="4">Fungal-type protein kinase domain-containing protein</fullName>
    </recommendedName>
</protein>
<evidence type="ECO:0000313" key="3">
    <source>
        <dbReference type="Proteomes" id="UP001565368"/>
    </source>
</evidence>
<name>A0ABR3QAH5_9TREE</name>